<gene>
    <name evidence="1" type="ORF">Rhow_008497</name>
</gene>
<dbReference type="EMBL" id="BHYM01000089">
    <property type="protein sequence ID" value="GCE44199.1"/>
    <property type="molecule type" value="Genomic_DNA"/>
</dbReference>
<sequence length="44" mass="4539">MLCGLLSATDIGAPNERALRNDCTSAGLKMQFGVLAFAIGDIPS</sequence>
<dbReference type="AlphaFoldDB" id="A0A402CKY4"/>
<comment type="caution">
    <text evidence="1">The sequence shown here is derived from an EMBL/GenBank/DDBJ whole genome shotgun (WGS) entry which is preliminary data.</text>
</comment>
<proteinExistence type="predicted"/>
<evidence type="ECO:0000313" key="2">
    <source>
        <dbReference type="Proteomes" id="UP000287519"/>
    </source>
</evidence>
<accession>A0A402CKY4</accession>
<evidence type="ECO:0000313" key="1">
    <source>
        <dbReference type="EMBL" id="GCE44199.1"/>
    </source>
</evidence>
<keyword evidence="2" id="KW-1185">Reference proteome</keyword>
<name>A0A402CKY4_RHOWR</name>
<reference evidence="1 2" key="1">
    <citation type="submission" date="2018-11" db="EMBL/GenBank/DDBJ databases">
        <title>Microbial catabolism of amino acid.</title>
        <authorList>
            <person name="Hibi M."/>
            <person name="Ogawa J."/>
        </authorList>
    </citation>
    <scope>NUCLEOTIDE SEQUENCE [LARGE SCALE GENOMIC DNA]</scope>
    <source>
        <strain evidence="1 2">C31-06</strain>
    </source>
</reference>
<protein>
    <submittedName>
        <fullName evidence="1">Uncharacterized protein</fullName>
    </submittedName>
</protein>
<dbReference type="Proteomes" id="UP000287519">
    <property type="component" value="Unassembled WGS sequence"/>
</dbReference>
<organism evidence="1 2">
    <name type="scientific">Rhodococcus wratislaviensis</name>
    <name type="common">Tsukamurella wratislaviensis</name>
    <dbReference type="NCBI Taxonomy" id="44752"/>
    <lineage>
        <taxon>Bacteria</taxon>
        <taxon>Bacillati</taxon>
        <taxon>Actinomycetota</taxon>
        <taxon>Actinomycetes</taxon>
        <taxon>Mycobacteriales</taxon>
        <taxon>Nocardiaceae</taxon>
        <taxon>Rhodococcus</taxon>
    </lineage>
</organism>